<proteinExistence type="predicted"/>
<evidence type="ECO:0000313" key="4">
    <source>
        <dbReference type="EMBL" id="MEE2061019.1"/>
    </source>
</evidence>
<dbReference type="InterPro" id="IPR003723">
    <property type="entry name" value="Precorrin-6x_reduct"/>
</dbReference>
<dbReference type="NCBIfam" id="NF005968">
    <property type="entry name" value="PRK08057.1-2"/>
    <property type="match status" value="1"/>
</dbReference>
<organism evidence="4 5">
    <name type="scientific">Rhodococcus artemisiae</name>
    <dbReference type="NCBI Taxonomy" id="714159"/>
    <lineage>
        <taxon>Bacteria</taxon>
        <taxon>Bacillati</taxon>
        <taxon>Actinomycetota</taxon>
        <taxon>Actinomycetes</taxon>
        <taxon>Mycobacteriales</taxon>
        <taxon>Nocardiaceae</taxon>
        <taxon>Rhodococcus</taxon>
    </lineage>
</organism>
<keyword evidence="5" id="KW-1185">Reference proteome</keyword>
<dbReference type="Proteomes" id="UP001336020">
    <property type="component" value="Unassembled WGS sequence"/>
</dbReference>
<evidence type="ECO:0000256" key="2">
    <source>
        <dbReference type="ARBA" id="ARBA00022573"/>
    </source>
</evidence>
<dbReference type="RefSeq" id="WP_330136186.1">
    <property type="nucleotide sequence ID" value="NZ_JAUTXY010000015.1"/>
</dbReference>
<dbReference type="Pfam" id="PF02571">
    <property type="entry name" value="CbiJ"/>
    <property type="match status" value="1"/>
</dbReference>
<comment type="caution">
    <text evidence="4">The sequence shown here is derived from an EMBL/GenBank/DDBJ whole genome shotgun (WGS) entry which is preliminary data.</text>
</comment>
<evidence type="ECO:0000313" key="5">
    <source>
        <dbReference type="Proteomes" id="UP001336020"/>
    </source>
</evidence>
<gene>
    <name evidence="4" type="ORF">Q7514_26190</name>
</gene>
<comment type="pathway">
    <text evidence="1">Cofactor biosynthesis; adenosylcobalamin biosynthesis.</text>
</comment>
<sequence length="246" mass="25534">MTVLVLGGTGEARALAGALHDRGVDLVSSLAGRVRNPRLPVGPVRIGGFGGVDGLANHLRDSGIDAVVDATHPFAARISANAAAACARANVPLLRLQRPGWADDGSWVWVDGHDAAATAAATGEGIFLSTGRQTLDRFVGPLAGHRVTVRVVEPLDYEVPASWTVVQARGPYTVEGERKLMRDNGIDTLVTKDSGGELTRAKLAAAGELGVRVIVVRRPEAPAGVAAVASVDDAVDWVLRSVAPPI</sequence>
<dbReference type="PANTHER" id="PTHR36925">
    <property type="entry name" value="COBALT-PRECORRIN-6A REDUCTASE"/>
    <property type="match status" value="1"/>
</dbReference>
<protein>
    <submittedName>
        <fullName evidence="4">Cobalt-precorrin-6A reductase</fullName>
        <ecNumber evidence="4">1.3.1.106</ecNumber>
    </submittedName>
</protein>
<reference evidence="4 5" key="1">
    <citation type="submission" date="2023-07" db="EMBL/GenBank/DDBJ databases">
        <authorList>
            <person name="Girao M."/>
            <person name="Carvalho M.F."/>
        </authorList>
    </citation>
    <scope>NUCLEOTIDE SEQUENCE [LARGE SCALE GENOMIC DNA]</scope>
    <source>
        <strain evidence="4 5">YIM65754</strain>
    </source>
</reference>
<dbReference type="GO" id="GO:0016491">
    <property type="term" value="F:oxidoreductase activity"/>
    <property type="evidence" value="ECO:0007669"/>
    <property type="project" value="UniProtKB-KW"/>
</dbReference>
<name>A0ABU7LIE8_9NOCA</name>
<accession>A0ABU7LIE8</accession>
<dbReference type="NCBIfam" id="TIGR00715">
    <property type="entry name" value="precor6x_red"/>
    <property type="match status" value="1"/>
</dbReference>
<dbReference type="PANTHER" id="PTHR36925:SF1">
    <property type="entry name" value="COBALT-PRECORRIN-6A REDUCTASE"/>
    <property type="match status" value="1"/>
</dbReference>
<dbReference type="EMBL" id="JAUTXY010000015">
    <property type="protein sequence ID" value="MEE2061019.1"/>
    <property type="molecule type" value="Genomic_DNA"/>
</dbReference>
<evidence type="ECO:0000256" key="1">
    <source>
        <dbReference type="ARBA" id="ARBA00004953"/>
    </source>
</evidence>
<evidence type="ECO:0000256" key="3">
    <source>
        <dbReference type="ARBA" id="ARBA00023002"/>
    </source>
</evidence>
<keyword evidence="2" id="KW-0169">Cobalamin biosynthesis</keyword>
<dbReference type="EC" id="1.3.1.106" evidence="4"/>
<keyword evidence="3 4" id="KW-0560">Oxidoreductase</keyword>
<dbReference type="PROSITE" id="PS51014">
    <property type="entry name" value="COBK_CBIJ"/>
    <property type="match status" value="1"/>
</dbReference>